<dbReference type="InterPro" id="IPR013078">
    <property type="entry name" value="His_Pase_superF_clade-1"/>
</dbReference>
<dbReference type="PANTHER" id="PTHR48100">
    <property type="entry name" value="BROAD-SPECIFICITY PHOSPHATASE YOR283W-RELATED"/>
    <property type="match status" value="1"/>
</dbReference>
<dbReference type="GO" id="GO:0005737">
    <property type="term" value="C:cytoplasm"/>
    <property type="evidence" value="ECO:0007669"/>
    <property type="project" value="TreeGrafter"/>
</dbReference>
<protein>
    <submittedName>
        <fullName evidence="3">Phosphoglyceromutase</fullName>
    </submittedName>
</protein>
<organism evidence="3 4">
    <name type="scientific">Aminobacter aminovorans</name>
    <name type="common">Chelatobacter heintzii</name>
    <dbReference type="NCBI Taxonomy" id="83263"/>
    <lineage>
        <taxon>Bacteria</taxon>
        <taxon>Pseudomonadati</taxon>
        <taxon>Pseudomonadota</taxon>
        <taxon>Alphaproteobacteria</taxon>
        <taxon>Hyphomicrobiales</taxon>
        <taxon>Phyllobacteriaceae</taxon>
        <taxon>Aminobacter</taxon>
    </lineage>
</organism>
<dbReference type="CDD" id="cd07067">
    <property type="entry name" value="HP_PGM_like"/>
    <property type="match status" value="1"/>
</dbReference>
<reference evidence="3 4" key="1">
    <citation type="submission" date="2018-06" db="EMBL/GenBank/DDBJ databases">
        <authorList>
            <consortium name="Pathogen Informatics"/>
            <person name="Doyle S."/>
        </authorList>
    </citation>
    <scope>NUCLEOTIDE SEQUENCE [LARGE SCALE GENOMIC DNA]</scope>
    <source>
        <strain evidence="3 4">NCTC10684</strain>
    </source>
</reference>
<dbReference type="Pfam" id="PF00300">
    <property type="entry name" value="His_Phos_1"/>
    <property type="match status" value="1"/>
</dbReference>
<evidence type="ECO:0000256" key="2">
    <source>
        <dbReference type="PIRSR" id="PIRSR613078-2"/>
    </source>
</evidence>
<dbReference type="InterPro" id="IPR029033">
    <property type="entry name" value="His_PPase_superfam"/>
</dbReference>
<dbReference type="SUPFAM" id="SSF53254">
    <property type="entry name" value="Phosphoglycerate mutase-like"/>
    <property type="match status" value="1"/>
</dbReference>
<dbReference type="SMART" id="SM00855">
    <property type="entry name" value="PGAM"/>
    <property type="match status" value="1"/>
</dbReference>
<evidence type="ECO:0000256" key="1">
    <source>
        <dbReference type="PIRSR" id="PIRSR613078-1"/>
    </source>
</evidence>
<feature type="binding site" evidence="2">
    <location>
        <position position="63"/>
    </location>
    <ligand>
        <name>substrate</name>
    </ligand>
</feature>
<dbReference type="PROSITE" id="PS00175">
    <property type="entry name" value="PG_MUTASE"/>
    <property type="match status" value="1"/>
</dbReference>
<dbReference type="PIRSF" id="PIRSF000709">
    <property type="entry name" value="6PFK_2-Ptase"/>
    <property type="match status" value="1"/>
</dbReference>
<dbReference type="PANTHER" id="PTHR48100:SF59">
    <property type="entry name" value="ADENOSYLCOBALAMIN_ALPHA-RIBAZOLE PHOSPHATASE"/>
    <property type="match status" value="1"/>
</dbReference>
<dbReference type="AlphaFoldDB" id="A0A380WQK0"/>
<dbReference type="InterPro" id="IPR001345">
    <property type="entry name" value="PG/BPGM_mutase_AS"/>
</dbReference>
<evidence type="ECO:0000313" key="3">
    <source>
        <dbReference type="EMBL" id="SUU91213.1"/>
    </source>
</evidence>
<feature type="binding site" evidence="2">
    <location>
        <begin position="9"/>
        <end position="16"/>
    </location>
    <ligand>
        <name>substrate</name>
    </ligand>
</feature>
<feature type="active site" description="Tele-phosphohistidine intermediate" evidence="1">
    <location>
        <position position="10"/>
    </location>
</feature>
<dbReference type="OrthoDB" id="9781415at2"/>
<accession>A0A380WQK0</accession>
<dbReference type="GO" id="GO:0016791">
    <property type="term" value="F:phosphatase activity"/>
    <property type="evidence" value="ECO:0007669"/>
    <property type="project" value="TreeGrafter"/>
</dbReference>
<dbReference type="Gene3D" id="3.40.50.1240">
    <property type="entry name" value="Phosphoglycerate mutase-like"/>
    <property type="match status" value="1"/>
</dbReference>
<evidence type="ECO:0000313" key="4">
    <source>
        <dbReference type="Proteomes" id="UP000254701"/>
    </source>
</evidence>
<dbReference type="InterPro" id="IPR050275">
    <property type="entry name" value="PGM_Phosphatase"/>
</dbReference>
<dbReference type="RefSeq" id="WP_115733122.1">
    <property type="nucleotide sequence ID" value="NZ_BAAAVY010000037.1"/>
</dbReference>
<gene>
    <name evidence="3" type="ORF">NCTC10684_04476</name>
</gene>
<dbReference type="EMBL" id="UFSM01000001">
    <property type="protein sequence ID" value="SUU91213.1"/>
    <property type="molecule type" value="Genomic_DNA"/>
</dbReference>
<proteinExistence type="predicted"/>
<dbReference type="Proteomes" id="UP000254701">
    <property type="component" value="Unassembled WGS sequence"/>
</dbReference>
<sequence length="195" mass="22271">MNPLLYVVRHGQTPWNAEQRLQGQADIDINTVGREQADRNGRRLAELIPDPENFDFVASPMRRTRETMERARAAMGLDPMAYRTDPRLVEVNFGDWQGFTFAELEARAPGASTARQHDKWDFVPPGEDAESYQMLACRIRPWLVETSRPTVCVTHGGVMRAIFRLVEDLPKNKAAALEIPQDRVLRVESGRLDWL</sequence>
<feature type="active site" description="Proton donor/acceptor" evidence="1">
    <location>
        <position position="90"/>
    </location>
</feature>
<name>A0A380WQK0_AMIAI</name>